<keyword evidence="4" id="KW-0804">Transcription</keyword>
<dbReference type="Gene3D" id="1.10.10.60">
    <property type="entry name" value="Homeodomain-like"/>
    <property type="match status" value="1"/>
</dbReference>
<keyword evidence="3" id="KW-0805">Transcription regulation</keyword>
<dbReference type="CDD" id="cd00009">
    <property type="entry name" value="AAA"/>
    <property type="match status" value="1"/>
</dbReference>
<evidence type="ECO:0000313" key="7">
    <source>
        <dbReference type="EMBL" id="UOF91325.1"/>
    </source>
</evidence>
<dbReference type="InterPro" id="IPR027417">
    <property type="entry name" value="P-loop_NTPase"/>
</dbReference>
<feature type="domain" description="Sigma-54 factor interaction" evidence="5">
    <location>
        <begin position="136"/>
        <end position="367"/>
    </location>
</feature>
<dbReference type="Pfam" id="PF00158">
    <property type="entry name" value="Sigma54_activat"/>
    <property type="match status" value="1"/>
</dbReference>
<dbReference type="EMBL" id="CP089291">
    <property type="protein sequence ID" value="UOF91325.1"/>
    <property type="molecule type" value="Genomic_DNA"/>
</dbReference>
<dbReference type="SUPFAM" id="SSF52540">
    <property type="entry name" value="P-loop containing nucleoside triphosphate hydrolases"/>
    <property type="match status" value="1"/>
</dbReference>
<dbReference type="PANTHER" id="PTHR32071">
    <property type="entry name" value="TRANSCRIPTIONAL REGULATORY PROTEIN"/>
    <property type="match status" value="1"/>
</dbReference>
<dbReference type="Pfam" id="PF13426">
    <property type="entry name" value="PAS_9"/>
    <property type="match status" value="1"/>
</dbReference>
<dbReference type="Pfam" id="PF25601">
    <property type="entry name" value="AAA_lid_14"/>
    <property type="match status" value="1"/>
</dbReference>
<dbReference type="SMART" id="SM00091">
    <property type="entry name" value="PAS"/>
    <property type="match status" value="1"/>
</dbReference>
<proteinExistence type="predicted"/>
<dbReference type="InterPro" id="IPR035965">
    <property type="entry name" value="PAS-like_dom_sf"/>
</dbReference>
<dbReference type="Gene3D" id="3.40.50.300">
    <property type="entry name" value="P-loop containing nucleotide triphosphate hydrolases"/>
    <property type="match status" value="1"/>
</dbReference>
<dbReference type="InterPro" id="IPR000014">
    <property type="entry name" value="PAS"/>
</dbReference>
<name>A0ABY4CLI5_9BACL</name>
<dbReference type="Pfam" id="PF02954">
    <property type="entry name" value="HTH_8"/>
    <property type="match status" value="1"/>
</dbReference>
<evidence type="ECO:0000259" key="5">
    <source>
        <dbReference type="PROSITE" id="PS50045"/>
    </source>
</evidence>
<evidence type="ECO:0000313" key="8">
    <source>
        <dbReference type="Proteomes" id="UP000830167"/>
    </source>
</evidence>
<dbReference type="SUPFAM" id="SSF46689">
    <property type="entry name" value="Homeodomain-like"/>
    <property type="match status" value="1"/>
</dbReference>
<protein>
    <submittedName>
        <fullName evidence="7">Sigma 54-interacting transcriptional regulator</fullName>
    </submittedName>
</protein>
<dbReference type="RefSeq" id="WP_347438016.1">
    <property type="nucleotide sequence ID" value="NZ_CP089291.1"/>
</dbReference>
<dbReference type="CDD" id="cd00130">
    <property type="entry name" value="PAS"/>
    <property type="match status" value="1"/>
</dbReference>
<dbReference type="PRINTS" id="PR01590">
    <property type="entry name" value="HTHFIS"/>
</dbReference>
<dbReference type="InterPro" id="IPR009057">
    <property type="entry name" value="Homeodomain-like_sf"/>
</dbReference>
<dbReference type="InterPro" id="IPR058031">
    <property type="entry name" value="AAA_lid_NorR"/>
</dbReference>
<dbReference type="SUPFAM" id="SSF55785">
    <property type="entry name" value="PYP-like sensor domain (PAS domain)"/>
    <property type="match status" value="1"/>
</dbReference>
<reference evidence="7" key="1">
    <citation type="submission" date="2021-12" db="EMBL/GenBank/DDBJ databases">
        <title>Alicyclobacillaceae gen. nov., sp. nov., isolated from chalcocite enrichment system.</title>
        <authorList>
            <person name="Jiang Z."/>
        </authorList>
    </citation>
    <scope>NUCLEOTIDE SEQUENCE</scope>
    <source>
        <strain evidence="7">MYW30-H2</strain>
    </source>
</reference>
<dbReference type="PROSITE" id="PS00675">
    <property type="entry name" value="SIGMA54_INTERACT_1"/>
    <property type="match status" value="1"/>
</dbReference>
<feature type="domain" description="PAS" evidence="6">
    <location>
        <begin position="5"/>
        <end position="57"/>
    </location>
</feature>
<dbReference type="PROSITE" id="PS50045">
    <property type="entry name" value="SIGMA54_INTERACT_4"/>
    <property type="match status" value="1"/>
</dbReference>
<keyword evidence="2" id="KW-0067">ATP-binding</keyword>
<accession>A0ABY4CLI5</accession>
<dbReference type="InterPro" id="IPR025662">
    <property type="entry name" value="Sigma_54_int_dom_ATP-bd_1"/>
</dbReference>
<keyword evidence="8" id="KW-1185">Reference proteome</keyword>
<dbReference type="NCBIfam" id="TIGR00229">
    <property type="entry name" value="sensory_box"/>
    <property type="match status" value="1"/>
</dbReference>
<evidence type="ECO:0000256" key="3">
    <source>
        <dbReference type="ARBA" id="ARBA00023015"/>
    </source>
</evidence>
<dbReference type="Gene3D" id="3.30.450.20">
    <property type="entry name" value="PAS domain"/>
    <property type="match status" value="1"/>
</dbReference>
<keyword evidence="1" id="KW-0547">Nucleotide-binding</keyword>
<dbReference type="Gene3D" id="1.10.8.60">
    <property type="match status" value="1"/>
</dbReference>
<dbReference type="InterPro" id="IPR002078">
    <property type="entry name" value="Sigma_54_int"/>
</dbReference>
<dbReference type="Proteomes" id="UP000830167">
    <property type="component" value="Chromosome"/>
</dbReference>
<dbReference type="PROSITE" id="PS50112">
    <property type="entry name" value="PAS"/>
    <property type="match status" value="1"/>
</dbReference>
<evidence type="ECO:0000256" key="1">
    <source>
        <dbReference type="ARBA" id="ARBA00022741"/>
    </source>
</evidence>
<sequence>MHQYEKAFLNGILDFVNDAVTCVNREGVVIFWNRAAEHMYGIPKEQIIGKRIGEFFQKGSLMLYQVMETGCPVFQVYHTPQPDTHVLINATPIFNDSSELIGAISVEQNITSTVKLSEDLFQSPGKQNPKISIPFIVQRSAQMKQTVDYLTQTAKLNVPILFLGETGVGKQALAYFLHSLGSAGDPFLTLNCEALPPGLLDAELFGYQEDFLNVHRPDMQSGERQGKLDHAQNGILYIKNIHAMPLPTQVRLANAIRDRRFFRVGGMKPISFTCRILASSHPNLMNHIKDDTFSKELYYTFHLVSIPALKDRIEDIPELGIHFLEDLSVKLGKPIPRLSTNVIAALATYEWPGNLHEFKNVMERLMLQAKETDITLEHLPESLRLITLSEFFEESKQLTDLSEEMERKMIGEALKRTNGNKANAARLLGISRGSLYYKMKLYNMS</sequence>
<evidence type="ECO:0000256" key="2">
    <source>
        <dbReference type="ARBA" id="ARBA00022840"/>
    </source>
</evidence>
<gene>
    <name evidence="7" type="ORF">LSG31_03450</name>
</gene>
<evidence type="ECO:0000259" key="6">
    <source>
        <dbReference type="PROSITE" id="PS50112"/>
    </source>
</evidence>
<dbReference type="InterPro" id="IPR002197">
    <property type="entry name" value="HTH_Fis"/>
</dbReference>
<organism evidence="7 8">
    <name type="scientific">Fodinisporobacter ferrooxydans</name>
    <dbReference type="NCBI Taxonomy" id="2901836"/>
    <lineage>
        <taxon>Bacteria</taxon>
        <taxon>Bacillati</taxon>
        <taxon>Bacillota</taxon>
        <taxon>Bacilli</taxon>
        <taxon>Bacillales</taxon>
        <taxon>Alicyclobacillaceae</taxon>
        <taxon>Fodinisporobacter</taxon>
    </lineage>
</organism>
<evidence type="ECO:0000256" key="4">
    <source>
        <dbReference type="ARBA" id="ARBA00023163"/>
    </source>
</evidence>